<evidence type="ECO:0000313" key="3">
    <source>
        <dbReference type="EMBL" id="GMH79634.1"/>
    </source>
</evidence>
<sequence>MFLSGTATPPRSASNISINVNDSTGEGGVEVQQHTPGGSRRTGGSATPLVQTMLRSSDDIRSPGVQKTPKLTTSKTTVPVPPVPDFMTQTDANGKATTPRPVSSPVPQNPPPPNPWWRNLLFCCFTDDEYEQAKTNGNTPNGKRALFQNNNNSEAKLSTRNVIGVPPSSRPNSSPGPKFTSINPNVPLPPPLPILQKSLLKQTPPTDPYYRDIAGGTFSKTNERLLPKQGDDKPCLVLDLDETLVHSSFRSVSGADFVIPVKIEDVVHYVYVAKRPSVDLFLSQLSQHYEIVVYTASLNKYADPLLDLLDPKGVIKHRLFRESCVQYGGNYIKDLSVIDRNLKRTIIIDNSPSSYIFQPENAIGCSSFIDDKNDRELDHIRSFLLALKDVPDVRMQVTKWKDYKEGKGDYLSYDEFK</sequence>
<dbReference type="InterPro" id="IPR023214">
    <property type="entry name" value="HAD_sf"/>
</dbReference>
<name>A0A9W7AX75_9STRA</name>
<dbReference type="InterPro" id="IPR050365">
    <property type="entry name" value="TIM50"/>
</dbReference>
<dbReference type="InterPro" id="IPR004274">
    <property type="entry name" value="FCP1_dom"/>
</dbReference>
<evidence type="ECO:0000313" key="4">
    <source>
        <dbReference type="Proteomes" id="UP001165085"/>
    </source>
</evidence>
<dbReference type="SMART" id="SM00577">
    <property type="entry name" value="CPDc"/>
    <property type="match status" value="1"/>
</dbReference>
<dbReference type="NCBIfam" id="TIGR02251">
    <property type="entry name" value="HIF-SF_euk"/>
    <property type="match status" value="1"/>
</dbReference>
<dbReference type="InterPro" id="IPR036412">
    <property type="entry name" value="HAD-like_sf"/>
</dbReference>
<gene>
    <name evidence="3" type="ORF">TrST_g7889</name>
</gene>
<dbReference type="FunFam" id="3.40.50.1000:FF:000093">
    <property type="entry name" value="NLI interacting factor-like phosphatase family protein"/>
    <property type="match status" value="1"/>
</dbReference>
<feature type="region of interest" description="Disordered" evidence="1">
    <location>
        <begin position="1"/>
        <end position="113"/>
    </location>
</feature>
<dbReference type="CDD" id="cd07521">
    <property type="entry name" value="HAD_FCP1-like"/>
    <property type="match status" value="1"/>
</dbReference>
<dbReference type="Pfam" id="PF03031">
    <property type="entry name" value="NIF"/>
    <property type="match status" value="1"/>
</dbReference>
<organism evidence="3 4">
    <name type="scientific">Triparma strigata</name>
    <dbReference type="NCBI Taxonomy" id="1606541"/>
    <lineage>
        <taxon>Eukaryota</taxon>
        <taxon>Sar</taxon>
        <taxon>Stramenopiles</taxon>
        <taxon>Ochrophyta</taxon>
        <taxon>Bolidophyceae</taxon>
        <taxon>Parmales</taxon>
        <taxon>Triparmaceae</taxon>
        <taxon>Triparma</taxon>
    </lineage>
</organism>
<dbReference type="SUPFAM" id="SSF56784">
    <property type="entry name" value="HAD-like"/>
    <property type="match status" value="1"/>
</dbReference>
<dbReference type="GO" id="GO:0016791">
    <property type="term" value="F:phosphatase activity"/>
    <property type="evidence" value="ECO:0007669"/>
    <property type="project" value="InterPro"/>
</dbReference>
<dbReference type="OrthoDB" id="277011at2759"/>
<evidence type="ECO:0000259" key="2">
    <source>
        <dbReference type="PROSITE" id="PS50969"/>
    </source>
</evidence>
<dbReference type="PROSITE" id="PS50969">
    <property type="entry name" value="FCP1"/>
    <property type="match status" value="1"/>
</dbReference>
<feature type="compositionally biased region" description="Polar residues" evidence="1">
    <location>
        <begin position="87"/>
        <end position="96"/>
    </location>
</feature>
<protein>
    <recommendedName>
        <fullName evidence="2">FCP1 homology domain-containing protein</fullName>
    </recommendedName>
</protein>
<feature type="compositionally biased region" description="Polar residues" evidence="1">
    <location>
        <begin position="1"/>
        <end position="24"/>
    </location>
</feature>
<dbReference type="InterPro" id="IPR011948">
    <property type="entry name" value="Dullard_phosphatase"/>
</dbReference>
<feature type="compositionally biased region" description="Pro residues" evidence="1">
    <location>
        <begin position="102"/>
        <end position="113"/>
    </location>
</feature>
<feature type="compositionally biased region" description="Low complexity" evidence="1">
    <location>
        <begin position="67"/>
        <end position="78"/>
    </location>
</feature>
<reference evidence="4" key="1">
    <citation type="journal article" date="2023" name="Commun. Biol.">
        <title>Genome analysis of Parmales, the sister group of diatoms, reveals the evolutionary specialization of diatoms from phago-mixotrophs to photoautotrophs.</title>
        <authorList>
            <person name="Ban H."/>
            <person name="Sato S."/>
            <person name="Yoshikawa S."/>
            <person name="Yamada K."/>
            <person name="Nakamura Y."/>
            <person name="Ichinomiya M."/>
            <person name="Sato N."/>
            <person name="Blanc-Mathieu R."/>
            <person name="Endo H."/>
            <person name="Kuwata A."/>
            <person name="Ogata H."/>
        </authorList>
    </citation>
    <scope>NUCLEOTIDE SEQUENCE [LARGE SCALE GENOMIC DNA]</scope>
    <source>
        <strain evidence="4">NIES 3701</strain>
    </source>
</reference>
<dbReference type="AlphaFoldDB" id="A0A9W7AX75"/>
<accession>A0A9W7AX75</accession>
<feature type="domain" description="FCP1 homology" evidence="2">
    <location>
        <begin position="229"/>
        <end position="387"/>
    </location>
</feature>
<keyword evidence="4" id="KW-1185">Reference proteome</keyword>
<dbReference type="EMBL" id="BRXY01000236">
    <property type="protein sequence ID" value="GMH79634.1"/>
    <property type="molecule type" value="Genomic_DNA"/>
</dbReference>
<proteinExistence type="predicted"/>
<dbReference type="Proteomes" id="UP001165085">
    <property type="component" value="Unassembled WGS sequence"/>
</dbReference>
<evidence type="ECO:0000256" key="1">
    <source>
        <dbReference type="SAM" id="MobiDB-lite"/>
    </source>
</evidence>
<feature type="compositionally biased region" description="Polar residues" evidence="1">
    <location>
        <begin position="32"/>
        <end position="55"/>
    </location>
</feature>
<comment type="caution">
    <text evidence="3">The sequence shown here is derived from an EMBL/GenBank/DDBJ whole genome shotgun (WGS) entry which is preliminary data.</text>
</comment>
<dbReference type="PANTHER" id="PTHR12210">
    <property type="entry name" value="DULLARD PROTEIN PHOSPHATASE"/>
    <property type="match status" value="1"/>
</dbReference>
<dbReference type="Gene3D" id="3.40.50.1000">
    <property type="entry name" value="HAD superfamily/HAD-like"/>
    <property type="match status" value="1"/>
</dbReference>